<dbReference type="Proteomes" id="UP000602124">
    <property type="component" value="Unassembled WGS sequence"/>
</dbReference>
<evidence type="ECO:0000256" key="3">
    <source>
        <dbReference type="ARBA" id="ARBA00023163"/>
    </source>
</evidence>
<dbReference type="SUPFAM" id="SSF46785">
    <property type="entry name" value="Winged helix' DNA-binding domain"/>
    <property type="match status" value="1"/>
</dbReference>
<dbReference type="InterPro" id="IPR036390">
    <property type="entry name" value="WH_DNA-bd_sf"/>
</dbReference>
<gene>
    <name evidence="5" type="ORF">JEQ47_18235</name>
</gene>
<dbReference type="CDD" id="cd07377">
    <property type="entry name" value="WHTH_GntR"/>
    <property type="match status" value="1"/>
</dbReference>
<evidence type="ECO:0000259" key="4">
    <source>
        <dbReference type="PROSITE" id="PS50949"/>
    </source>
</evidence>
<keyword evidence="6" id="KW-1185">Reference proteome</keyword>
<evidence type="ECO:0000256" key="2">
    <source>
        <dbReference type="ARBA" id="ARBA00023125"/>
    </source>
</evidence>
<dbReference type="GO" id="GO:0003700">
    <property type="term" value="F:DNA-binding transcription factor activity"/>
    <property type="evidence" value="ECO:0007669"/>
    <property type="project" value="InterPro"/>
</dbReference>
<keyword evidence="1" id="KW-0805">Transcription regulation</keyword>
<dbReference type="InterPro" id="IPR008920">
    <property type="entry name" value="TF_FadR/GntR_C"/>
</dbReference>
<evidence type="ECO:0000313" key="6">
    <source>
        <dbReference type="Proteomes" id="UP000602124"/>
    </source>
</evidence>
<dbReference type="SMART" id="SM00345">
    <property type="entry name" value="HTH_GNTR"/>
    <property type="match status" value="1"/>
</dbReference>
<dbReference type="InterPro" id="IPR000524">
    <property type="entry name" value="Tscrpt_reg_HTH_GntR"/>
</dbReference>
<keyword evidence="2" id="KW-0238">DNA-binding</keyword>
<name>A0A934J0I3_9HYPH</name>
<dbReference type="InterPro" id="IPR011711">
    <property type="entry name" value="GntR_C"/>
</dbReference>
<feature type="domain" description="HTH gntR-type" evidence="4">
    <location>
        <begin position="8"/>
        <end position="75"/>
    </location>
</feature>
<evidence type="ECO:0000313" key="5">
    <source>
        <dbReference type="EMBL" id="MBJ3786671.1"/>
    </source>
</evidence>
<dbReference type="GO" id="GO:0003677">
    <property type="term" value="F:DNA binding"/>
    <property type="evidence" value="ECO:0007669"/>
    <property type="project" value="UniProtKB-KW"/>
</dbReference>
<dbReference type="PANTHER" id="PTHR43537:SF49">
    <property type="entry name" value="TRANSCRIPTIONAL REGULATORY PROTEIN"/>
    <property type="match status" value="1"/>
</dbReference>
<sequence>MAPKPKRMTAVDRVRLALADEIVRGVIGPGVPLDEASIAQRFEVSRTPVREAIRQLEAIGFAEARPHRGAVVPLFTPEKLNEIFLVMAELEALCARLAAEAATEADKRKLVEAHEACRDAAHEGDVALYYDLNIRFHETIYAIGHNSFLAEVTVGVRNRVAPFRRAQFQSLGRLVRSVEEHEAVVAAILAGDADTAAATMRDHLGYVRTSVDKVAPALGN</sequence>
<evidence type="ECO:0000256" key="1">
    <source>
        <dbReference type="ARBA" id="ARBA00023015"/>
    </source>
</evidence>
<dbReference type="EMBL" id="JAEKMH010000004">
    <property type="protein sequence ID" value="MBJ3786671.1"/>
    <property type="molecule type" value="Genomic_DNA"/>
</dbReference>
<keyword evidence="3" id="KW-0804">Transcription</keyword>
<dbReference type="SUPFAM" id="SSF48008">
    <property type="entry name" value="GntR ligand-binding domain-like"/>
    <property type="match status" value="1"/>
</dbReference>
<dbReference type="Gene3D" id="1.10.10.10">
    <property type="entry name" value="Winged helix-like DNA-binding domain superfamily/Winged helix DNA-binding domain"/>
    <property type="match status" value="1"/>
</dbReference>
<dbReference type="Gene3D" id="1.20.120.530">
    <property type="entry name" value="GntR ligand-binding domain-like"/>
    <property type="match status" value="1"/>
</dbReference>
<dbReference type="AlphaFoldDB" id="A0A934J0I3"/>
<dbReference type="Pfam" id="PF07729">
    <property type="entry name" value="FCD"/>
    <property type="match status" value="1"/>
</dbReference>
<dbReference type="SMART" id="SM00895">
    <property type="entry name" value="FCD"/>
    <property type="match status" value="1"/>
</dbReference>
<comment type="caution">
    <text evidence="5">The sequence shown here is derived from an EMBL/GenBank/DDBJ whole genome shotgun (WGS) entry which is preliminary data.</text>
</comment>
<organism evidence="5 6">
    <name type="scientific">Devosia sediminis</name>
    <dbReference type="NCBI Taxonomy" id="2798801"/>
    <lineage>
        <taxon>Bacteria</taxon>
        <taxon>Pseudomonadati</taxon>
        <taxon>Pseudomonadota</taxon>
        <taxon>Alphaproteobacteria</taxon>
        <taxon>Hyphomicrobiales</taxon>
        <taxon>Devosiaceae</taxon>
        <taxon>Devosia</taxon>
    </lineage>
</organism>
<dbReference type="PROSITE" id="PS50949">
    <property type="entry name" value="HTH_GNTR"/>
    <property type="match status" value="1"/>
</dbReference>
<protein>
    <submittedName>
        <fullName evidence="5">GntR family transcriptional regulator</fullName>
    </submittedName>
</protein>
<accession>A0A934J0I3</accession>
<proteinExistence type="predicted"/>
<dbReference type="Pfam" id="PF00392">
    <property type="entry name" value="GntR"/>
    <property type="match status" value="1"/>
</dbReference>
<reference evidence="5" key="1">
    <citation type="submission" date="2020-12" db="EMBL/GenBank/DDBJ databases">
        <title>Devosia sp. MSA67 isolated from Mo River.</title>
        <authorList>
            <person name="Ma F."/>
            <person name="Zi Z."/>
        </authorList>
    </citation>
    <scope>NUCLEOTIDE SEQUENCE</scope>
    <source>
        <strain evidence="5">MSA67</strain>
    </source>
</reference>
<dbReference type="PANTHER" id="PTHR43537">
    <property type="entry name" value="TRANSCRIPTIONAL REGULATOR, GNTR FAMILY"/>
    <property type="match status" value="1"/>
</dbReference>
<dbReference type="InterPro" id="IPR036388">
    <property type="entry name" value="WH-like_DNA-bd_sf"/>
</dbReference>